<evidence type="ECO:0000256" key="1">
    <source>
        <dbReference type="SAM" id="SignalP"/>
    </source>
</evidence>
<organism evidence="2 3">
    <name type="scientific">Chiloscyllium punctatum</name>
    <name type="common">Brownbanded bambooshark</name>
    <name type="synonym">Hemiscyllium punctatum</name>
    <dbReference type="NCBI Taxonomy" id="137246"/>
    <lineage>
        <taxon>Eukaryota</taxon>
        <taxon>Metazoa</taxon>
        <taxon>Chordata</taxon>
        <taxon>Craniata</taxon>
        <taxon>Vertebrata</taxon>
        <taxon>Chondrichthyes</taxon>
        <taxon>Elasmobranchii</taxon>
        <taxon>Galeomorphii</taxon>
        <taxon>Galeoidea</taxon>
        <taxon>Orectolobiformes</taxon>
        <taxon>Hemiscylliidae</taxon>
        <taxon>Chiloscyllium</taxon>
    </lineage>
</organism>
<dbReference type="OrthoDB" id="10060424at2759"/>
<proteinExistence type="predicted"/>
<sequence length="60" mass="6835">MLQSAWISLLAFAELAVSGKTESNSFREQRRAAIQPGLCRYGSQLECCYGWKRNYKGQCE</sequence>
<gene>
    <name evidence="2" type="ORF">chiPu_0000507</name>
</gene>
<dbReference type="AlphaFoldDB" id="A0A401RVH9"/>
<dbReference type="EMBL" id="BEZZ01000006">
    <property type="protein sequence ID" value="GCC22122.1"/>
    <property type="molecule type" value="Genomic_DNA"/>
</dbReference>
<keyword evidence="1" id="KW-0732">Signal</keyword>
<protein>
    <submittedName>
        <fullName evidence="2">Uncharacterized protein</fullName>
    </submittedName>
</protein>
<dbReference type="STRING" id="137246.A0A401RVH9"/>
<feature type="signal peptide" evidence="1">
    <location>
        <begin position="1"/>
        <end position="18"/>
    </location>
</feature>
<reference evidence="2 3" key="1">
    <citation type="journal article" date="2018" name="Nat. Ecol. Evol.">
        <title>Shark genomes provide insights into elasmobranch evolution and the origin of vertebrates.</title>
        <authorList>
            <person name="Hara Y"/>
            <person name="Yamaguchi K"/>
            <person name="Onimaru K"/>
            <person name="Kadota M"/>
            <person name="Koyanagi M"/>
            <person name="Keeley SD"/>
            <person name="Tatsumi K"/>
            <person name="Tanaka K"/>
            <person name="Motone F"/>
            <person name="Kageyama Y"/>
            <person name="Nozu R"/>
            <person name="Adachi N"/>
            <person name="Nishimura O"/>
            <person name="Nakagawa R"/>
            <person name="Tanegashima C"/>
            <person name="Kiyatake I"/>
            <person name="Matsumoto R"/>
            <person name="Murakumo K"/>
            <person name="Nishida K"/>
            <person name="Terakita A"/>
            <person name="Kuratani S"/>
            <person name="Sato K"/>
            <person name="Hyodo S Kuraku.S."/>
        </authorList>
    </citation>
    <scope>NUCLEOTIDE SEQUENCE [LARGE SCALE GENOMIC DNA]</scope>
</reference>
<comment type="caution">
    <text evidence="2">The sequence shown here is derived from an EMBL/GenBank/DDBJ whole genome shotgun (WGS) entry which is preliminary data.</text>
</comment>
<feature type="non-terminal residue" evidence="2">
    <location>
        <position position="60"/>
    </location>
</feature>
<name>A0A401RVH9_CHIPU</name>
<feature type="chain" id="PRO_5019406670" evidence="1">
    <location>
        <begin position="19"/>
        <end position="60"/>
    </location>
</feature>
<keyword evidence="3" id="KW-1185">Reference proteome</keyword>
<accession>A0A401RVH9</accession>
<evidence type="ECO:0000313" key="2">
    <source>
        <dbReference type="EMBL" id="GCC22122.1"/>
    </source>
</evidence>
<dbReference type="Proteomes" id="UP000287033">
    <property type="component" value="Unassembled WGS sequence"/>
</dbReference>
<evidence type="ECO:0000313" key="3">
    <source>
        <dbReference type="Proteomes" id="UP000287033"/>
    </source>
</evidence>